<sequence>MMFNEANVLIVEDSATQAAELQFLLEQSGCTVWVAKNGIEALEILQHRTPTVIVSDIVMPKMDGYQLCHKIKQSDKTKQIPVILVTALADPRDVVHGLACGADNFIVKPYEERYLLSRIRYFLVNHELRAHERVQMGFEVLLEGERHFITASRQQILDLLISTYEQGVRINHELRTKHDELARSNSLLHSLFHFTTGITGQQKEKELIDEALQRVLEFPDVAATWLLMPDKDKEDSLMVAGHSGLDQLMQPLTELDCINQCPCHHAIFRDKINQPADIDQCPLLKQSYPQRSHASIPLLIGGETIGLLNVVHDKGMAWSKDALDALASLGRQLSMALGRARLFNSMEILVEERTKALANSESMLRNVLDNLPVAVLVADQNGKLIISNQEFRQIADGVVIQSLDQAGQLQHIQQDSSSHCDPGHWLLHQTLHQQKACRNILLDVKTDQQNIQTLLSSAVPFFNKQNQLQGAIAVMQDMTEQRQQDLQMRIRTRAIEASINAVIITDNEAEDQPIVYVNPAFEQMTGYTSAEVLGKNCRLLQSQDRHQPGLDSIRRAIRNNSKGKAELLNYRKDGSSFWNELTLAPVVNDRGHTSHFVGILRDITESKNYRQELEHQANYDNLTGLPNRNLLNDRLQQAIAYAKRHDQQFTLAFLDIDHFKVINDSLGHTAGDELLQQIAERMKRQIRDTDTIARLGGDEFVILLTDNCPLSIHVRRLEKLKQQLIRPVVIEQQEIVISFSTGICRYPMDGDTSVTLLRNADTAMYEAKHQGRNRICMFKPEMNTIVQQRLQMEQAIRQGLFSKEFLVYYQPQADLSTGRLCGLEALVRWYHKEQMISPLAFISLAEQSGLITELDFYVFNTVCSQISQWKNELQGVSVAVNFSALSFMDAQFVPRIRTILEQYQVEPDWLKIEMTESILMHDADESLLKMQELRSLGIHFSIDDFGTGYSSLAYLKRFPFGQLKIDRSFISDVYTDPDSAALVRSMISMGHNLGITVIAEGVETIEQLGFLLKAGCDEIQGYFYSLPLPAEQCFHQLQHREQAQLPPELYANGQRCLLVVDSETNILQALKRELRLENYKLLLAESAAQALDLLAKNNVDIVLTDLRLGDMTGIDFLQKVRAIYPDIIRMVLSATTEISGILKAINECVIYRFITKPWEPNELKLQLAEAFRLRAIQLENEQMKRQLLANEKNRG</sequence>
<dbReference type="PROSITE" id="PS50113">
    <property type="entry name" value="PAC"/>
    <property type="match status" value="2"/>
</dbReference>
<dbReference type="InterPro" id="IPR001610">
    <property type="entry name" value="PAC"/>
</dbReference>
<dbReference type="PROSITE" id="PS50110">
    <property type="entry name" value="RESPONSE_REGULATORY"/>
    <property type="match status" value="2"/>
</dbReference>
<dbReference type="Pfam" id="PF00563">
    <property type="entry name" value="EAL"/>
    <property type="match status" value="1"/>
</dbReference>
<dbReference type="SMART" id="SM00448">
    <property type="entry name" value="REC"/>
    <property type="match status" value="2"/>
</dbReference>
<dbReference type="InterPro" id="IPR003018">
    <property type="entry name" value="GAF"/>
</dbReference>
<dbReference type="RefSeq" id="WP_310281121.1">
    <property type="nucleotide sequence ID" value="NZ_JAVDWR010000020.1"/>
</dbReference>
<dbReference type="InterPro" id="IPR029787">
    <property type="entry name" value="Nucleotide_cyclase"/>
</dbReference>
<evidence type="ECO:0000256" key="3">
    <source>
        <dbReference type="PROSITE-ProRule" id="PRU00169"/>
    </source>
</evidence>
<evidence type="ECO:0000259" key="6">
    <source>
        <dbReference type="PROSITE" id="PS50113"/>
    </source>
</evidence>
<keyword evidence="2" id="KW-0418">Kinase</keyword>
<reference evidence="9 10" key="1">
    <citation type="submission" date="2023-07" db="EMBL/GenBank/DDBJ databases">
        <title>Sorghum-associated microbial communities from plants grown in Nebraska, USA.</title>
        <authorList>
            <person name="Schachtman D."/>
        </authorList>
    </citation>
    <scope>NUCLEOTIDE SEQUENCE [LARGE SCALE GENOMIC DNA]</scope>
    <source>
        <strain evidence="9 10">4138</strain>
    </source>
</reference>
<dbReference type="Proteomes" id="UP001257909">
    <property type="component" value="Unassembled WGS sequence"/>
</dbReference>
<feature type="domain" description="PAC" evidence="6">
    <location>
        <begin position="438"/>
        <end position="490"/>
    </location>
</feature>
<dbReference type="PROSITE" id="PS50883">
    <property type="entry name" value="EAL"/>
    <property type="match status" value="1"/>
</dbReference>
<dbReference type="Gene3D" id="3.30.450.20">
    <property type="entry name" value="PAS domain"/>
    <property type="match status" value="2"/>
</dbReference>
<feature type="domain" description="GGDEF" evidence="8">
    <location>
        <begin position="647"/>
        <end position="780"/>
    </location>
</feature>
<evidence type="ECO:0000259" key="7">
    <source>
        <dbReference type="PROSITE" id="PS50883"/>
    </source>
</evidence>
<organism evidence="9 10">
    <name type="scientific">Rheinheimera soli</name>
    <dbReference type="NCBI Taxonomy" id="443616"/>
    <lineage>
        <taxon>Bacteria</taxon>
        <taxon>Pseudomonadati</taxon>
        <taxon>Pseudomonadota</taxon>
        <taxon>Gammaproteobacteria</taxon>
        <taxon>Chromatiales</taxon>
        <taxon>Chromatiaceae</taxon>
        <taxon>Rheinheimera</taxon>
    </lineage>
</organism>
<dbReference type="InterPro" id="IPR043128">
    <property type="entry name" value="Rev_trsase/Diguanyl_cyclase"/>
</dbReference>
<dbReference type="NCBIfam" id="TIGR00254">
    <property type="entry name" value="GGDEF"/>
    <property type="match status" value="1"/>
</dbReference>
<dbReference type="InterPro" id="IPR000700">
    <property type="entry name" value="PAS-assoc_C"/>
</dbReference>
<dbReference type="CDD" id="cd01949">
    <property type="entry name" value="GGDEF"/>
    <property type="match status" value="1"/>
</dbReference>
<proteinExistence type="predicted"/>
<dbReference type="InterPro" id="IPR000014">
    <property type="entry name" value="PAS"/>
</dbReference>
<evidence type="ECO:0000256" key="1">
    <source>
        <dbReference type="ARBA" id="ARBA00022679"/>
    </source>
</evidence>
<evidence type="ECO:0000259" key="8">
    <source>
        <dbReference type="PROSITE" id="PS50887"/>
    </source>
</evidence>
<dbReference type="SUPFAM" id="SSF55785">
    <property type="entry name" value="PYP-like sensor domain (PAS domain)"/>
    <property type="match status" value="2"/>
</dbReference>
<dbReference type="SUPFAM" id="SSF141868">
    <property type="entry name" value="EAL domain-like"/>
    <property type="match status" value="1"/>
</dbReference>
<dbReference type="Gene3D" id="3.30.70.270">
    <property type="match status" value="1"/>
</dbReference>
<dbReference type="InterPro" id="IPR011006">
    <property type="entry name" value="CheY-like_superfamily"/>
</dbReference>
<dbReference type="InterPro" id="IPR035965">
    <property type="entry name" value="PAS-like_dom_sf"/>
</dbReference>
<protein>
    <submittedName>
        <fullName evidence="9">Diguanylate cyclase (GGDEF)-like protein/PAS domain S-box-containing protein</fullName>
    </submittedName>
</protein>
<evidence type="ECO:0000256" key="2">
    <source>
        <dbReference type="ARBA" id="ARBA00022777"/>
    </source>
</evidence>
<keyword evidence="1" id="KW-0808">Transferase</keyword>
<evidence type="ECO:0000313" key="9">
    <source>
        <dbReference type="EMBL" id="MDR7122693.1"/>
    </source>
</evidence>
<dbReference type="Gene3D" id="3.30.450.40">
    <property type="match status" value="1"/>
</dbReference>
<comment type="caution">
    <text evidence="9">The sequence shown here is derived from an EMBL/GenBank/DDBJ whole genome shotgun (WGS) entry which is preliminary data.</text>
</comment>
<dbReference type="SUPFAM" id="SSF55073">
    <property type="entry name" value="Nucleotide cyclase"/>
    <property type="match status" value="1"/>
</dbReference>
<keyword evidence="3" id="KW-0597">Phosphoprotein</keyword>
<dbReference type="Pfam" id="PF13426">
    <property type="entry name" value="PAS_9"/>
    <property type="match status" value="2"/>
</dbReference>
<evidence type="ECO:0000313" key="10">
    <source>
        <dbReference type="Proteomes" id="UP001257909"/>
    </source>
</evidence>
<dbReference type="Pfam" id="PF00990">
    <property type="entry name" value="GGDEF"/>
    <property type="match status" value="1"/>
</dbReference>
<dbReference type="PROSITE" id="PS50887">
    <property type="entry name" value="GGDEF"/>
    <property type="match status" value="1"/>
</dbReference>
<feature type="domain" description="EAL" evidence="7">
    <location>
        <begin position="789"/>
        <end position="1041"/>
    </location>
</feature>
<dbReference type="SMART" id="SM00086">
    <property type="entry name" value="PAC"/>
    <property type="match status" value="2"/>
</dbReference>
<accession>A0ABU1W4M6</accession>
<dbReference type="Pfam" id="PF13185">
    <property type="entry name" value="GAF_2"/>
    <property type="match status" value="1"/>
</dbReference>
<feature type="modified residue" description="4-aspartylphosphate" evidence="3">
    <location>
        <position position="56"/>
    </location>
</feature>
<dbReference type="SMART" id="SM00052">
    <property type="entry name" value="EAL"/>
    <property type="match status" value="1"/>
</dbReference>
<dbReference type="CDD" id="cd00130">
    <property type="entry name" value="PAS"/>
    <property type="match status" value="1"/>
</dbReference>
<dbReference type="SMART" id="SM00091">
    <property type="entry name" value="PAS"/>
    <property type="match status" value="2"/>
</dbReference>
<dbReference type="PROSITE" id="PS50112">
    <property type="entry name" value="PAS"/>
    <property type="match status" value="2"/>
</dbReference>
<feature type="domain" description="PAC" evidence="6">
    <location>
        <begin position="561"/>
        <end position="615"/>
    </location>
</feature>
<keyword evidence="10" id="KW-1185">Reference proteome</keyword>
<dbReference type="PANTHER" id="PTHR44757:SF2">
    <property type="entry name" value="BIOFILM ARCHITECTURE MAINTENANCE PROTEIN MBAA"/>
    <property type="match status" value="1"/>
</dbReference>
<dbReference type="NCBIfam" id="TIGR00229">
    <property type="entry name" value="sensory_box"/>
    <property type="match status" value="1"/>
</dbReference>
<gene>
    <name evidence="9" type="ORF">J2W69_003670</name>
</gene>
<dbReference type="Pfam" id="PF00072">
    <property type="entry name" value="Response_reg"/>
    <property type="match status" value="2"/>
</dbReference>
<feature type="domain" description="PAS" evidence="5">
    <location>
        <begin position="487"/>
        <end position="560"/>
    </location>
</feature>
<name>A0ABU1W4M6_9GAMM</name>
<dbReference type="CDD" id="cd01948">
    <property type="entry name" value="EAL"/>
    <property type="match status" value="1"/>
</dbReference>
<dbReference type="CDD" id="cd17569">
    <property type="entry name" value="REC_HupR-like"/>
    <property type="match status" value="1"/>
</dbReference>
<feature type="modified residue" description="4-aspartylphosphate" evidence="3">
    <location>
        <position position="1105"/>
    </location>
</feature>
<dbReference type="InterPro" id="IPR052155">
    <property type="entry name" value="Biofilm_reg_signaling"/>
</dbReference>
<feature type="domain" description="Response regulatory" evidence="4">
    <location>
        <begin position="1056"/>
        <end position="1171"/>
    </location>
</feature>
<dbReference type="SMART" id="SM00267">
    <property type="entry name" value="GGDEF"/>
    <property type="match status" value="1"/>
</dbReference>
<dbReference type="InterPro" id="IPR035919">
    <property type="entry name" value="EAL_sf"/>
</dbReference>
<dbReference type="SUPFAM" id="SSF52172">
    <property type="entry name" value="CheY-like"/>
    <property type="match status" value="2"/>
</dbReference>
<dbReference type="InterPro" id="IPR000160">
    <property type="entry name" value="GGDEF_dom"/>
</dbReference>
<dbReference type="InterPro" id="IPR029016">
    <property type="entry name" value="GAF-like_dom_sf"/>
</dbReference>
<dbReference type="InterPro" id="IPR001633">
    <property type="entry name" value="EAL_dom"/>
</dbReference>
<dbReference type="Gene3D" id="3.20.20.450">
    <property type="entry name" value="EAL domain"/>
    <property type="match status" value="1"/>
</dbReference>
<dbReference type="Gene3D" id="3.40.50.2300">
    <property type="match status" value="2"/>
</dbReference>
<dbReference type="SUPFAM" id="SSF55781">
    <property type="entry name" value="GAF domain-like"/>
    <property type="match status" value="1"/>
</dbReference>
<evidence type="ECO:0000259" key="4">
    <source>
        <dbReference type="PROSITE" id="PS50110"/>
    </source>
</evidence>
<dbReference type="InterPro" id="IPR001789">
    <property type="entry name" value="Sig_transdc_resp-reg_receiver"/>
</dbReference>
<dbReference type="PANTHER" id="PTHR44757">
    <property type="entry name" value="DIGUANYLATE CYCLASE DGCP"/>
    <property type="match status" value="1"/>
</dbReference>
<feature type="domain" description="Response regulatory" evidence="4">
    <location>
        <begin position="7"/>
        <end position="123"/>
    </location>
</feature>
<evidence type="ECO:0000259" key="5">
    <source>
        <dbReference type="PROSITE" id="PS50112"/>
    </source>
</evidence>
<feature type="domain" description="PAS" evidence="5">
    <location>
        <begin position="360"/>
        <end position="394"/>
    </location>
</feature>
<dbReference type="EMBL" id="JAVDWR010000020">
    <property type="protein sequence ID" value="MDR7122693.1"/>
    <property type="molecule type" value="Genomic_DNA"/>
</dbReference>